<keyword evidence="2" id="KW-1185">Reference proteome</keyword>
<evidence type="ECO:0000313" key="1">
    <source>
        <dbReference type="EMBL" id="SDQ34000.1"/>
    </source>
</evidence>
<accession>A0A1H1A306</accession>
<organism evidence="1 2">
    <name type="scientific">Chryseobacterium soldanellicola</name>
    <dbReference type="NCBI Taxonomy" id="311333"/>
    <lineage>
        <taxon>Bacteria</taxon>
        <taxon>Pseudomonadati</taxon>
        <taxon>Bacteroidota</taxon>
        <taxon>Flavobacteriia</taxon>
        <taxon>Flavobacteriales</taxon>
        <taxon>Weeksellaceae</taxon>
        <taxon>Chryseobacterium group</taxon>
        <taxon>Chryseobacterium</taxon>
    </lineage>
</organism>
<name>A0A1H1A306_9FLAO</name>
<dbReference type="STRING" id="311333.SAMN05421664_1220"/>
<gene>
    <name evidence="1" type="ORF">SAMN05421664_1220</name>
</gene>
<dbReference type="EMBL" id="FNKL01000002">
    <property type="protein sequence ID" value="SDQ34000.1"/>
    <property type="molecule type" value="Genomic_DNA"/>
</dbReference>
<sequence>MKKTNLSKLSRKALKDIIGGTLYPALECYSDRECSHYGEALIMCPNGTSSMTNYICMGGKCMINTGFCPPLEIEGPITIQP</sequence>
<dbReference type="Proteomes" id="UP000199627">
    <property type="component" value="Unassembled WGS sequence"/>
</dbReference>
<reference evidence="2" key="1">
    <citation type="submission" date="2016-10" db="EMBL/GenBank/DDBJ databases">
        <authorList>
            <person name="Varghese N."/>
            <person name="Submissions S."/>
        </authorList>
    </citation>
    <scope>NUCLEOTIDE SEQUENCE [LARGE SCALE GENOMIC DNA]</scope>
    <source>
        <strain evidence="2">DSM 17072</strain>
    </source>
</reference>
<protein>
    <submittedName>
        <fullName evidence="1">Uncharacterized protein</fullName>
    </submittedName>
</protein>
<dbReference type="AlphaFoldDB" id="A0A1H1A306"/>
<dbReference type="OrthoDB" id="1264668at2"/>
<proteinExistence type="predicted"/>
<evidence type="ECO:0000313" key="2">
    <source>
        <dbReference type="Proteomes" id="UP000199627"/>
    </source>
</evidence>
<dbReference type="RefSeq" id="WP_089754661.1">
    <property type="nucleotide sequence ID" value="NZ_FNKL01000002.1"/>
</dbReference>